<evidence type="ECO:0000256" key="3">
    <source>
        <dbReference type="SAM" id="MobiDB-lite"/>
    </source>
</evidence>
<keyword evidence="1" id="KW-0285">Flavoprotein</keyword>
<name>A0ABP7IW22_9ACTN</name>
<dbReference type="PANTHER" id="PTHR43656:SF2">
    <property type="entry name" value="BINDING OXIDOREDUCTASE, PUTATIVE (AFU_ORTHOLOGUE AFUA_2G08260)-RELATED"/>
    <property type="match status" value="1"/>
</dbReference>
<evidence type="ECO:0000256" key="1">
    <source>
        <dbReference type="ARBA" id="ARBA00022630"/>
    </source>
</evidence>
<dbReference type="InterPro" id="IPR001155">
    <property type="entry name" value="OxRdtase_FMN_N"/>
</dbReference>
<sequence length="357" mass="37839">MTTLADSLHPLHGAAWPNRFALAPLTNTQSNDDGTLSDDEHDWLVARGRGGFGLTMTCAAYVAPAGKAWRGQLGIASDDQLPGLARLAESLRATGTRSAVQLHHGGRRADPGVTGLPARAPWDDPARGVVALTTAEVDAAVEDFVAAAVRAERAGFDGVEVHGAHGYLVGQFLDPRSNHRTDGYGDSLDGRARMLFSVLEGIRSATGPGFQLGLRLTPEGNGIALPEGREVARRALSSGLLDYLDMSLWDVFMRPRGEGHEGLLIDHFTDLPRNGVLLGVAGGVLTTADAEWCLAKGADVVTVGTGAILHHDFAARALADAGFRTRERPVPREVLRAEHVGPAFLDYLSAGWDDLVA</sequence>
<dbReference type="CDD" id="cd02803">
    <property type="entry name" value="OYE_like_FMN_family"/>
    <property type="match status" value="1"/>
</dbReference>
<feature type="domain" description="NADH:flavin oxidoreductase/NADH oxidase N-terminal" evidence="4">
    <location>
        <begin position="18"/>
        <end position="226"/>
    </location>
</feature>
<dbReference type="Proteomes" id="UP001501821">
    <property type="component" value="Unassembled WGS sequence"/>
</dbReference>
<accession>A0ABP7IW22</accession>
<dbReference type="InterPro" id="IPR051799">
    <property type="entry name" value="NADH_flavin_oxidoreductase"/>
</dbReference>
<evidence type="ECO:0000259" key="4">
    <source>
        <dbReference type="Pfam" id="PF00724"/>
    </source>
</evidence>
<dbReference type="Pfam" id="PF00724">
    <property type="entry name" value="Oxidored_FMN"/>
    <property type="match status" value="1"/>
</dbReference>
<evidence type="ECO:0000256" key="2">
    <source>
        <dbReference type="ARBA" id="ARBA00023002"/>
    </source>
</evidence>
<evidence type="ECO:0000313" key="5">
    <source>
        <dbReference type="EMBL" id="GAA3827673.1"/>
    </source>
</evidence>
<evidence type="ECO:0000313" key="6">
    <source>
        <dbReference type="Proteomes" id="UP001501821"/>
    </source>
</evidence>
<proteinExistence type="predicted"/>
<dbReference type="SUPFAM" id="SSF51395">
    <property type="entry name" value="FMN-linked oxidoreductases"/>
    <property type="match status" value="1"/>
</dbReference>
<reference evidence="6" key="1">
    <citation type="journal article" date="2019" name="Int. J. Syst. Evol. Microbiol.">
        <title>The Global Catalogue of Microorganisms (GCM) 10K type strain sequencing project: providing services to taxonomists for standard genome sequencing and annotation.</title>
        <authorList>
            <consortium name="The Broad Institute Genomics Platform"/>
            <consortium name="The Broad Institute Genome Sequencing Center for Infectious Disease"/>
            <person name="Wu L."/>
            <person name="Ma J."/>
        </authorList>
    </citation>
    <scope>NUCLEOTIDE SEQUENCE [LARGE SCALE GENOMIC DNA]</scope>
    <source>
        <strain evidence="6">JCM 16953</strain>
    </source>
</reference>
<feature type="region of interest" description="Disordered" evidence="3">
    <location>
        <begin position="100"/>
        <end position="120"/>
    </location>
</feature>
<comment type="caution">
    <text evidence="5">The sequence shown here is derived from an EMBL/GenBank/DDBJ whole genome shotgun (WGS) entry which is preliminary data.</text>
</comment>
<dbReference type="PANTHER" id="PTHR43656">
    <property type="entry name" value="BINDING OXIDOREDUCTASE, PUTATIVE (AFU_ORTHOLOGUE AFUA_2G08260)-RELATED"/>
    <property type="match status" value="1"/>
</dbReference>
<gene>
    <name evidence="5" type="ORF">GCM10022242_31280</name>
</gene>
<protein>
    <submittedName>
        <fullName evidence="5">NADH-dependent flavin oxidoreductase</fullName>
    </submittedName>
</protein>
<dbReference type="RefSeq" id="WP_344777109.1">
    <property type="nucleotide sequence ID" value="NZ_BAABAH010000012.1"/>
</dbReference>
<dbReference type="InterPro" id="IPR013785">
    <property type="entry name" value="Aldolase_TIM"/>
</dbReference>
<dbReference type="EMBL" id="BAABAH010000012">
    <property type="protein sequence ID" value="GAA3827673.1"/>
    <property type="molecule type" value="Genomic_DNA"/>
</dbReference>
<organism evidence="5 6">
    <name type="scientific">Nocardioides panacisoli</name>
    <dbReference type="NCBI Taxonomy" id="627624"/>
    <lineage>
        <taxon>Bacteria</taxon>
        <taxon>Bacillati</taxon>
        <taxon>Actinomycetota</taxon>
        <taxon>Actinomycetes</taxon>
        <taxon>Propionibacteriales</taxon>
        <taxon>Nocardioidaceae</taxon>
        <taxon>Nocardioides</taxon>
    </lineage>
</organism>
<keyword evidence="2" id="KW-0560">Oxidoreductase</keyword>
<keyword evidence="6" id="KW-1185">Reference proteome</keyword>
<dbReference type="Gene3D" id="3.20.20.70">
    <property type="entry name" value="Aldolase class I"/>
    <property type="match status" value="1"/>
</dbReference>